<name>A0A0C5BEU9_BURPE</name>
<reference evidence="2" key="1">
    <citation type="submission" date="2013-07" db="EMBL/GenBank/DDBJ databases">
        <title>Complete sequence of a native Burkholderia pseudomallei plasmid.</title>
        <authorList>
            <person name="Stone J.K."/>
            <person name="Bollig M.C."/>
            <person name="Gibbons H.S."/>
            <person name="Mayo M."/>
            <person name="Currie B.J."/>
            <person name="Keim P."/>
            <person name="Tuanyok A."/>
        </authorList>
    </citation>
    <scope>NUCLEOTIDE SEQUENCE</scope>
    <source>
        <strain evidence="2">MSHR1950</strain>
        <plasmid evidence="2">pBPSE01</plasmid>
    </source>
</reference>
<gene>
    <name evidence="2" type="ORF">pBPS040</name>
</gene>
<protein>
    <submittedName>
        <fullName evidence="2">Uncharacterized protein</fullName>
    </submittedName>
</protein>
<accession>A0A0C5BEU9</accession>
<evidence type="ECO:0000256" key="1">
    <source>
        <dbReference type="SAM" id="Coils"/>
    </source>
</evidence>
<feature type="coiled-coil region" evidence="1">
    <location>
        <begin position="64"/>
        <end position="91"/>
    </location>
</feature>
<geneLocation type="plasmid" evidence="2">
    <name>pBPSE01</name>
</geneLocation>
<keyword evidence="1" id="KW-0175">Coiled coil</keyword>
<keyword evidence="2" id="KW-0614">Plasmid</keyword>
<sequence length="157" mass="17336">MGLVSGAKCTNQYQNRVFAERPIVTLKSVHFRVQWDEYEHLSNEAQKRKMAPMALAKMIHREAMAGYDRRQEVLLEEIEQLRAALGELQAVVSKTAVFAAGAVAAAAIPPGMAASIPAEMKDQVRGHISASVREGRRIARAFDEGRFDPERTDAASN</sequence>
<dbReference type="AlphaFoldDB" id="A0A0C5BEU9"/>
<organism evidence="2">
    <name type="scientific">Burkholderia pseudomallei</name>
    <name type="common">Pseudomonas pseudomallei</name>
    <dbReference type="NCBI Taxonomy" id="28450"/>
    <lineage>
        <taxon>Bacteria</taxon>
        <taxon>Pseudomonadati</taxon>
        <taxon>Pseudomonadota</taxon>
        <taxon>Betaproteobacteria</taxon>
        <taxon>Burkholderiales</taxon>
        <taxon>Burkholderiaceae</taxon>
        <taxon>Burkholderia</taxon>
        <taxon>pseudomallei group</taxon>
    </lineage>
</organism>
<dbReference type="EMBL" id="KF418775">
    <property type="protein sequence ID" value="AJL34923.1"/>
    <property type="molecule type" value="Genomic_DNA"/>
</dbReference>
<evidence type="ECO:0000313" key="2">
    <source>
        <dbReference type="EMBL" id="AJL34923.1"/>
    </source>
</evidence>
<proteinExistence type="predicted"/>